<gene>
    <name evidence="2" type="ORF">SCLCIDRAFT_513205</name>
</gene>
<dbReference type="Proteomes" id="UP000053989">
    <property type="component" value="Unassembled WGS sequence"/>
</dbReference>
<feature type="region of interest" description="Disordered" evidence="1">
    <location>
        <begin position="215"/>
        <end position="249"/>
    </location>
</feature>
<protein>
    <submittedName>
        <fullName evidence="2">Uncharacterized protein</fullName>
    </submittedName>
</protein>
<reference evidence="2 3" key="1">
    <citation type="submission" date="2014-04" db="EMBL/GenBank/DDBJ databases">
        <authorList>
            <consortium name="DOE Joint Genome Institute"/>
            <person name="Kuo A."/>
            <person name="Kohler A."/>
            <person name="Nagy L.G."/>
            <person name="Floudas D."/>
            <person name="Copeland A."/>
            <person name="Barry K.W."/>
            <person name="Cichocki N."/>
            <person name="Veneault-Fourrey C."/>
            <person name="LaButti K."/>
            <person name="Lindquist E.A."/>
            <person name="Lipzen A."/>
            <person name="Lundell T."/>
            <person name="Morin E."/>
            <person name="Murat C."/>
            <person name="Sun H."/>
            <person name="Tunlid A."/>
            <person name="Henrissat B."/>
            <person name="Grigoriev I.V."/>
            <person name="Hibbett D.S."/>
            <person name="Martin F."/>
            <person name="Nordberg H.P."/>
            <person name="Cantor M.N."/>
            <person name="Hua S.X."/>
        </authorList>
    </citation>
    <scope>NUCLEOTIDE SEQUENCE [LARGE SCALE GENOMIC DNA]</scope>
    <source>
        <strain evidence="2 3">Foug A</strain>
    </source>
</reference>
<dbReference type="InParanoid" id="A0A0C3A914"/>
<feature type="compositionally biased region" description="Polar residues" evidence="1">
    <location>
        <begin position="18"/>
        <end position="28"/>
    </location>
</feature>
<name>A0A0C3A914_9AGAM</name>
<evidence type="ECO:0000313" key="2">
    <source>
        <dbReference type="EMBL" id="KIM70213.1"/>
    </source>
</evidence>
<organism evidence="2 3">
    <name type="scientific">Scleroderma citrinum Foug A</name>
    <dbReference type="NCBI Taxonomy" id="1036808"/>
    <lineage>
        <taxon>Eukaryota</taxon>
        <taxon>Fungi</taxon>
        <taxon>Dikarya</taxon>
        <taxon>Basidiomycota</taxon>
        <taxon>Agaricomycotina</taxon>
        <taxon>Agaricomycetes</taxon>
        <taxon>Agaricomycetidae</taxon>
        <taxon>Boletales</taxon>
        <taxon>Sclerodermatineae</taxon>
        <taxon>Sclerodermataceae</taxon>
        <taxon>Scleroderma</taxon>
    </lineage>
</organism>
<accession>A0A0C3A914</accession>
<evidence type="ECO:0000256" key="1">
    <source>
        <dbReference type="SAM" id="MobiDB-lite"/>
    </source>
</evidence>
<dbReference type="AlphaFoldDB" id="A0A0C3A914"/>
<feature type="region of interest" description="Disordered" evidence="1">
    <location>
        <begin position="16"/>
        <end position="49"/>
    </location>
</feature>
<dbReference type="EMBL" id="KN822005">
    <property type="protein sequence ID" value="KIM70213.1"/>
    <property type="molecule type" value="Genomic_DNA"/>
</dbReference>
<keyword evidence="3" id="KW-1185">Reference proteome</keyword>
<dbReference type="HOGENOM" id="CLU_915748_0_0_1"/>
<evidence type="ECO:0000313" key="3">
    <source>
        <dbReference type="Proteomes" id="UP000053989"/>
    </source>
</evidence>
<sequence>MKKYIVTGHKVHEFKLSSRAQKSGGNSVRDQRPTIAGEAINPPQSPKPIQAEHGNVLGCPLSPPHAFPSPYPPCCSYDPFPVKKGLHVFESPNWRRRCVSVPTCSKVLDLDQLIESFSQLCVRDAKPYDTALCTAATAAATCAITVVPSSAPHPALIRSMADAFSLRPSSVPLPSIPASTSRSCAFRTFSPKALALSGPSLQVLPWKSETRKLAPLPRYAPRSPPSSRHSSPSLTGAEVSPSCSSSCRGSSVEADVFTLCRIRSRCSSSDTSPPTSPRFSPQYTRCLPLEPLMSVSQFMPDLLA</sequence>
<dbReference type="STRING" id="1036808.A0A0C3A914"/>
<reference evidence="3" key="2">
    <citation type="submission" date="2015-01" db="EMBL/GenBank/DDBJ databases">
        <title>Evolutionary Origins and Diversification of the Mycorrhizal Mutualists.</title>
        <authorList>
            <consortium name="DOE Joint Genome Institute"/>
            <consortium name="Mycorrhizal Genomics Consortium"/>
            <person name="Kohler A."/>
            <person name="Kuo A."/>
            <person name="Nagy L.G."/>
            <person name="Floudas D."/>
            <person name="Copeland A."/>
            <person name="Barry K.W."/>
            <person name="Cichocki N."/>
            <person name="Veneault-Fourrey C."/>
            <person name="LaButti K."/>
            <person name="Lindquist E.A."/>
            <person name="Lipzen A."/>
            <person name="Lundell T."/>
            <person name="Morin E."/>
            <person name="Murat C."/>
            <person name="Riley R."/>
            <person name="Ohm R."/>
            <person name="Sun H."/>
            <person name="Tunlid A."/>
            <person name="Henrissat B."/>
            <person name="Grigoriev I.V."/>
            <person name="Hibbett D.S."/>
            <person name="Martin F."/>
        </authorList>
    </citation>
    <scope>NUCLEOTIDE SEQUENCE [LARGE SCALE GENOMIC DNA]</scope>
    <source>
        <strain evidence="3">Foug A</strain>
    </source>
</reference>
<proteinExistence type="predicted"/>